<reference evidence="14 15" key="1">
    <citation type="submission" date="2016-10" db="EMBL/GenBank/DDBJ databases">
        <authorList>
            <person name="de Groot N.N."/>
        </authorList>
    </citation>
    <scope>NUCLEOTIDE SEQUENCE [LARGE SCALE GENOMIC DNA]</scope>
    <source>
        <strain evidence="14 15">CGMCC 1.10228</strain>
    </source>
</reference>
<dbReference type="InterPro" id="IPR001264">
    <property type="entry name" value="Glyco_trans_51"/>
</dbReference>
<evidence type="ECO:0000256" key="9">
    <source>
        <dbReference type="ARBA" id="ARBA00023268"/>
    </source>
</evidence>
<keyword evidence="6" id="KW-0328">Glycosyltransferase</keyword>
<dbReference type="GO" id="GO:0004180">
    <property type="term" value="F:carboxypeptidase activity"/>
    <property type="evidence" value="ECO:0007669"/>
    <property type="project" value="UniProtKB-KW"/>
</dbReference>
<protein>
    <recommendedName>
        <fullName evidence="10">peptidoglycan glycosyltransferase</fullName>
        <ecNumber evidence="10">2.4.99.28</ecNumber>
    </recommendedName>
</protein>
<name>A0A1G8GUY5_9VIBR</name>
<gene>
    <name evidence="14" type="ORF">SAMN04488136_14114</name>
</gene>
<keyword evidence="4" id="KW-0121">Carboxypeptidase</keyword>
<dbReference type="GO" id="GO:0030288">
    <property type="term" value="C:outer membrane-bounded periplasmic space"/>
    <property type="evidence" value="ECO:0007669"/>
    <property type="project" value="TreeGrafter"/>
</dbReference>
<comment type="catalytic activity">
    <reaction evidence="11">
        <text>[GlcNAc-(1-&gt;4)-Mur2Ac(oyl-L-Ala-gamma-D-Glu-L-Lys-D-Ala-D-Ala)](n)-di-trans,octa-cis-undecaprenyl diphosphate + beta-D-GlcNAc-(1-&gt;4)-Mur2Ac(oyl-L-Ala-gamma-D-Glu-L-Lys-D-Ala-D-Ala)-di-trans,octa-cis-undecaprenyl diphosphate = [GlcNAc-(1-&gt;4)-Mur2Ac(oyl-L-Ala-gamma-D-Glu-L-Lys-D-Ala-D-Ala)](n+1)-di-trans,octa-cis-undecaprenyl diphosphate + di-trans,octa-cis-undecaprenyl diphosphate + H(+)</text>
        <dbReference type="Rhea" id="RHEA:23708"/>
        <dbReference type="Rhea" id="RHEA-COMP:9602"/>
        <dbReference type="Rhea" id="RHEA-COMP:9603"/>
        <dbReference type="ChEBI" id="CHEBI:15378"/>
        <dbReference type="ChEBI" id="CHEBI:58405"/>
        <dbReference type="ChEBI" id="CHEBI:60033"/>
        <dbReference type="ChEBI" id="CHEBI:78435"/>
        <dbReference type="EC" id="2.4.99.28"/>
    </reaction>
</comment>
<keyword evidence="7" id="KW-0808">Transferase</keyword>
<dbReference type="GO" id="GO:0006508">
    <property type="term" value="P:proteolysis"/>
    <property type="evidence" value="ECO:0007669"/>
    <property type="project" value="UniProtKB-KW"/>
</dbReference>
<dbReference type="InterPro" id="IPR050396">
    <property type="entry name" value="Glycosyltr_51/Transpeptidase"/>
</dbReference>
<feature type="domain" description="Glycosyl transferase family 51" evidence="13">
    <location>
        <begin position="63"/>
        <end position="237"/>
    </location>
</feature>
<evidence type="ECO:0000259" key="13">
    <source>
        <dbReference type="Pfam" id="PF00912"/>
    </source>
</evidence>
<dbReference type="Pfam" id="PF00905">
    <property type="entry name" value="Transpeptidase"/>
    <property type="match status" value="1"/>
</dbReference>
<evidence type="ECO:0000256" key="7">
    <source>
        <dbReference type="ARBA" id="ARBA00022679"/>
    </source>
</evidence>
<dbReference type="OrthoDB" id="9766909at2"/>
<dbReference type="Pfam" id="PF00912">
    <property type="entry name" value="Transgly"/>
    <property type="match status" value="1"/>
</dbReference>
<dbReference type="PANTHER" id="PTHR32282:SF15">
    <property type="entry name" value="PENICILLIN-BINDING PROTEIN 1C"/>
    <property type="match status" value="1"/>
</dbReference>
<comment type="pathway">
    <text evidence="1">Cell wall biogenesis; peptidoglycan biosynthesis.</text>
</comment>
<dbReference type="STRING" id="861298.SAMN04488136_14114"/>
<evidence type="ECO:0000256" key="4">
    <source>
        <dbReference type="ARBA" id="ARBA00022645"/>
    </source>
</evidence>
<evidence type="ECO:0000256" key="2">
    <source>
        <dbReference type="ARBA" id="ARBA00007090"/>
    </source>
</evidence>
<dbReference type="InterPro" id="IPR001460">
    <property type="entry name" value="PCN-bd_Tpept"/>
</dbReference>
<dbReference type="InterPro" id="IPR036950">
    <property type="entry name" value="PBP_transglycosylase"/>
</dbReference>
<dbReference type="GO" id="GO:0008658">
    <property type="term" value="F:penicillin binding"/>
    <property type="evidence" value="ECO:0007669"/>
    <property type="project" value="InterPro"/>
</dbReference>
<dbReference type="SUPFAM" id="SSF53955">
    <property type="entry name" value="Lysozyme-like"/>
    <property type="match status" value="1"/>
</dbReference>
<dbReference type="Proteomes" id="UP000198854">
    <property type="component" value="Unassembled WGS sequence"/>
</dbReference>
<sequence>MRLNRVRRIGRGLFNLMIGRTGKICFTLLVLVVAGFALLNARYPLDIESRLNTSVTVYAKDGDVLRQFATDSGIYRIPVNAKQVSDYYLTCLLEYEDKYFYHHLGVNPFSLVRAVYQQLRYGRVISGGSTITMQVARLFYPHHRTYAGKLQQIFRALQLELNYSKDQILTLYLTYAPMGGNIEGVEAASQRYFGKSAQYLSPAEAALLVAIPQRPTLHRPDRYPFKAFEMRNKVLRRAASALALSDQDLTLMLESPLNASRHFAPLHAPLLARRLKTAHSQRSKIDTFIHYTVQVDVEQVLKSRAKQWSKPLSAAVMVMDNRSGEVIAYKGSAELSDSDRFGYVDMTRASRSPGSTLKPFIYGLALDSGLVDSGSLLLDVPSSFAGYSPKNFDHRFDGAIRLDKALQKSKNVPAVQVLYYLGPSEFVSALAKAHIELKTEQPNLAIALGGVGVRLEDLVALFSAIGREGEVILPRYVASDAEQTMPLLSPGSSWIIRSILQDIAPPDRVKPAYGRKIAWKTGTSYGYRDAWAVGSSERYTVGVWIGRPDGAPYVGQTGANQAGPVLFDIFDLLPQEQPELTRPASVQARTICWPSGLDSTLVKSADCLQPQPSWTLKRHTPPTLRDRSSWSVMHQWPEPLEHWARRSGRALVEAPQTQLTILAPKNNSQIFPYQGQVLALQANDSNAVWYLNDQPLELPSLDLINMPAGQYRISACNVRCDSVSIILH</sequence>
<evidence type="ECO:0000256" key="6">
    <source>
        <dbReference type="ARBA" id="ARBA00022676"/>
    </source>
</evidence>
<dbReference type="PANTHER" id="PTHR32282">
    <property type="entry name" value="BINDING PROTEIN TRANSPEPTIDASE, PUTATIVE-RELATED"/>
    <property type="match status" value="1"/>
</dbReference>
<keyword evidence="8" id="KW-0378">Hydrolase</keyword>
<dbReference type="UniPathway" id="UPA00219"/>
<comment type="similarity">
    <text evidence="3">In the N-terminal section; belongs to the glycosyltransferase 51 family.</text>
</comment>
<comment type="similarity">
    <text evidence="2">In the C-terminal section; belongs to the transpeptidase family.</text>
</comment>
<dbReference type="GO" id="GO:0009252">
    <property type="term" value="P:peptidoglycan biosynthetic process"/>
    <property type="evidence" value="ECO:0007669"/>
    <property type="project" value="UniProtKB-UniPathway"/>
</dbReference>
<feature type="domain" description="Penicillin-binding protein transpeptidase" evidence="12">
    <location>
        <begin position="315"/>
        <end position="542"/>
    </location>
</feature>
<keyword evidence="5" id="KW-0645">Protease</keyword>
<dbReference type="SUPFAM" id="SSF56601">
    <property type="entry name" value="beta-lactamase/transpeptidase-like"/>
    <property type="match status" value="1"/>
</dbReference>
<dbReference type="GO" id="GO:0008955">
    <property type="term" value="F:peptidoglycan glycosyltransferase activity"/>
    <property type="evidence" value="ECO:0007669"/>
    <property type="project" value="UniProtKB-EC"/>
</dbReference>
<dbReference type="Gene3D" id="1.10.3810.10">
    <property type="entry name" value="Biosynthetic peptidoglycan transglycosylase-like"/>
    <property type="match status" value="1"/>
</dbReference>
<dbReference type="InterPro" id="IPR011815">
    <property type="entry name" value="PBP_1c"/>
</dbReference>
<dbReference type="NCBIfam" id="TIGR02073">
    <property type="entry name" value="PBP_1c"/>
    <property type="match status" value="1"/>
</dbReference>
<dbReference type="EC" id="2.4.99.28" evidence="10"/>
<dbReference type="EMBL" id="FNDD01000041">
    <property type="protein sequence ID" value="SDH98214.1"/>
    <property type="molecule type" value="Genomic_DNA"/>
</dbReference>
<evidence type="ECO:0000256" key="5">
    <source>
        <dbReference type="ARBA" id="ARBA00022670"/>
    </source>
</evidence>
<accession>A0A1G8GUY5</accession>
<evidence type="ECO:0000256" key="1">
    <source>
        <dbReference type="ARBA" id="ARBA00004752"/>
    </source>
</evidence>
<evidence type="ECO:0000313" key="14">
    <source>
        <dbReference type="EMBL" id="SDH98214.1"/>
    </source>
</evidence>
<evidence type="ECO:0000256" key="10">
    <source>
        <dbReference type="ARBA" id="ARBA00044770"/>
    </source>
</evidence>
<evidence type="ECO:0000256" key="8">
    <source>
        <dbReference type="ARBA" id="ARBA00022801"/>
    </source>
</evidence>
<keyword evidence="15" id="KW-1185">Reference proteome</keyword>
<evidence type="ECO:0000259" key="12">
    <source>
        <dbReference type="Pfam" id="PF00905"/>
    </source>
</evidence>
<organism evidence="14 15">
    <name type="scientific">Vibrio xiamenensis</name>
    <dbReference type="NCBI Taxonomy" id="861298"/>
    <lineage>
        <taxon>Bacteria</taxon>
        <taxon>Pseudomonadati</taxon>
        <taxon>Pseudomonadota</taxon>
        <taxon>Gammaproteobacteria</taxon>
        <taxon>Vibrionales</taxon>
        <taxon>Vibrionaceae</taxon>
        <taxon>Vibrio</taxon>
    </lineage>
</organism>
<keyword evidence="9" id="KW-0511">Multifunctional enzyme</keyword>
<dbReference type="InterPro" id="IPR012338">
    <property type="entry name" value="Beta-lactam/transpept-like"/>
</dbReference>
<evidence type="ECO:0000313" key="15">
    <source>
        <dbReference type="Proteomes" id="UP000198854"/>
    </source>
</evidence>
<proteinExistence type="inferred from homology"/>
<dbReference type="RefSeq" id="WP_143015678.1">
    <property type="nucleotide sequence ID" value="NZ_FNDD01000041.1"/>
</dbReference>
<dbReference type="InterPro" id="IPR023346">
    <property type="entry name" value="Lysozyme-like_dom_sf"/>
</dbReference>
<dbReference type="AlphaFoldDB" id="A0A1G8GUY5"/>
<evidence type="ECO:0000256" key="11">
    <source>
        <dbReference type="ARBA" id="ARBA00049902"/>
    </source>
</evidence>
<evidence type="ECO:0000256" key="3">
    <source>
        <dbReference type="ARBA" id="ARBA00007739"/>
    </source>
</evidence>
<dbReference type="Gene3D" id="3.40.710.10">
    <property type="entry name" value="DD-peptidase/beta-lactamase superfamily"/>
    <property type="match status" value="1"/>
</dbReference>